<dbReference type="AlphaFoldDB" id="A0A2K9N7S5"/>
<evidence type="ECO:0000313" key="4">
    <source>
        <dbReference type="Proteomes" id="UP000234752"/>
    </source>
</evidence>
<dbReference type="KEGG" id="ncb:C0V82_02145"/>
<keyword evidence="4" id="KW-1185">Reference proteome</keyword>
<dbReference type="InterPro" id="IPR003660">
    <property type="entry name" value="HAMP_dom"/>
</dbReference>
<sequence length="561" mass="58523">MDISRLSISARILGIIALLSMLTVSVGLFASTRLVSTDAQYSRLLNGDQTAALEVVRAVRELTAVSRQSYKLLSMPDEKRIQEAHDRGVRNFGQASGHLDRTRETAPRYASRIAEIQKDLLASQEIFKEIAPVVRAGKPADALALVSGRFDPAMDGLRDKALKLSDELRDAVHTESVAATADAQQSRLLVLATMGIGILLLGGLAFYISTYTIARPVEAVTAAMARVADGDLSVVVPGLGRQDEIGRLATALQTFKANAAQAQKLAEDVKQAEQRAEEERRQGMLRLADSFEAGVMGIVSRVASAASHLNDSAVTLSASAEQARGQTGVVSAATDQTSANVQTVAASAEQMTASIGEITRQVGTSASIARAAAERAQATNGTIQALATEADAIGAVVKLIAEIASQTNLLALNATIEAARAGEAGKGFAVVASEVKNLASQTAKATEDISARIAAIQQASGGAVAATTEITRTIAEINEIATSIAAAVEEQDAATREIARNVQQAAIGTAEIAGNIGGVRQAVESTSGSATDLLSSASELTREADDLRQQVESFIARVRIG</sequence>
<dbReference type="Proteomes" id="UP000234752">
    <property type="component" value="Chromosome eg_1"/>
</dbReference>
<dbReference type="GO" id="GO:0004888">
    <property type="term" value="F:transmembrane signaling receptor activity"/>
    <property type="evidence" value="ECO:0007669"/>
    <property type="project" value="InterPro"/>
</dbReference>
<dbReference type="OrthoDB" id="7980437at2"/>
<dbReference type="GO" id="GO:0016020">
    <property type="term" value="C:membrane"/>
    <property type="evidence" value="ECO:0007669"/>
    <property type="project" value="InterPro"/>
</dbReference>
<reference evidence="3 4" key="1">
    <citation type="submission" date="2017-12" db="EMBL/GenBank/DDBJ databases">
        <title>Genomes of bacteria within cyanobacterial aggregates.</title>
        <authorList>
            <person name="Cai H."/>
        </authorList>
    </citation>
    <scope>NUCLEOTIDE SEQUENCE [LARGE SCALE GENOMIC DNA]</scope>
    <source>
        <strain evidence="3 4">TH16</strain>
    </source>
</reference>
<dbReference type="PANTHER" id="PTHR32089:SF112">
    <property type="entry name" value="LYSOZYME-LIKE PROTEIN-RELATED"/>
    <property type="match status" value="1"/>
</dbReference>
<gene>
    <name evidence="3" type="ORF">C0V82_02145</name>
</gene>
<dbReference type="Gene3D" id="1.10.287.950">
    <property type="entry name" value="Methyl-accepting chemotaxis protein"/>
    <property type="match status" value="1"/>
</dbReference>
<accession>A0A2K9N7S5</accession>
<dbReference type="PROSITE" id="PS50111">
    <property type="entry name" value="CHEMOTAXIS_TRANSDUC_2"/>
    <property type="match status" value="1"/>
</dbReference>
<protein>
    <submittedName>
        <fullName evidence="3">Methyl-accepting chemotaxis protein</fullName>
    </submittedName>
</protein>
<dbReference type="GO" id="GO:0006935">
    <property type="term" value="P:chemotaxis"/>
    <property type="evidence" value="ECO:0007669"/>
    <property type="project" value="InterPro"/>
</dbReference>
<dbReference type="CDD" id="cd06225">
    <property type="entry name" value="HAMP"/>
    <property type="match status" value="1"/>
</dbReference>
<dbReference type="Gene3D" id="6.10.340.10">
    <property type="match status" value="1"/>
</dbReference>
<dbReference type="SMART" id="SM00283">
    <property type="entry name" value="MA"/>
    <property type="match status" value="1"/>
</dbReference>
<dbReference type="InterPro" id="IPR004089">
    <property type="entry name" value="MCPsignal_dom"/>
</dbReference>
<comment type="similarity">
    <text evidence="2">Belongs to the methyl-accepting chemotaxis (MCP) protein family.</text>
</comment>
<dbReference type="InterPro" id="IPR004090">
    <property type="entry name" value="Chemotax_Me-accpt_rcpt"/>
</dbReference>
<evidence type="ECO:0000256" key="1">
    <source>
        <dbReference type="ARBA" id="ARBA00023224"/>
    </source>
</evidence>
<evidence type="ECO:0000256" key="2">
    <source>
        <dbReference type="ARBA" id="ARBA00029447"/>
    </source>
</evidence>
<evidence type="ECO:0000313" key="3">
    <source>
        <dbReference type="EMBL" id="AUN29180.1"/>
    </source>
</evidence>
<dbReference type="SMART" id="SM00304">
    <property type="entry name" value="HAMP"/>
    <property type="match status" value="2"/>
</dbReference>
<dbReference type="EMBL" id="CP025611">
    <property type="protein sequence ID" value="AUN29180.1"/>
    <property type="molecule type" value="Genomic_DNA"/>
</dbReference>
<dbReference type="PROSITE" id="PS50885">
    <property type="entry name" value="HAMP"/>
    <property type="match status" value="1"/>
</dbReference>
<dbReference type="Pfam" id="PF00672">
    <property type="entry name" value="HAMP"/>
    <property type="match status" value="1"/>
</dbReference>
<dbReference type="PRINTS" id="PR00260">
    <property type="entry name" value="CHEMTRNSDUCR"/>
</dbReference>
<dbReference type="GO" id="GO:0007165">
    <property type="term" value="P:signal transduction"/>
    <property type="evidence" value="ECO:0007669"/>
    <property type="project" value="UniProtKB-KW"/>
</dbReference>
<dbReference type="PANTHER" id="PTHR32089">
    <property type="entry name" value="METHYL-ACCEPTING CHEMOTAXIS PROTEIN MCPB"/>
    <property type="match status" value="1"/>
</dbReference>
<organism evidence="3 4">
    <name type="scientific">Niveispirillum cyanobacteriorum</name>
    <dbReference type="NCBI Taxonomy" id="1612173"/>
    <lineage>
        <taxon>Bacteria</taxon>
        <taxon>Pseudomonadati</taxon>
        <taxon>Pseudomonadota</taxon>
        <taxon>Alphaproteobacteria</taxon>
        <taxon>Rhodospirillales</taxon>
        <taxon>Azospirillaceae</taxon>
        <taxon>Niveispirillum</taxon>
    </lineage>
</organism>
<name>A0A2K9N7S5_9PROT</name>
<proteinExistence type="inferred from homology"/>
<dbReference type="Pfam" id="PF00015">
    <property type="entry name" value="MCPsignal"/>
    <property type="match status" value="1"/>
</dbReference>
<keyword evidence="1" id="KW-0807">Transducer</keyword>
<dbReference type="SUPFAM" id="SSF58104">
    <property type="entry name" value="Methyl-accepting chemotaxis protein (MCP) signaling domain"/>
    <property type="match status" value="1"/>
</dbReference>
<dbReference type="RefSeq" id="WP_102110926.1">
    <property type="nucleotide sequence ID" value="NZ_BMGN01000004.1"/>
</dbReference>